<evidence type="ECO:0000313" key="9">
    <source>
        <dbReference type="Proteomes" id="UP001431656"/>
    </source>
</evidence>
<dbReference type="PANTHER" id="PTHR32322">
    <property type="entry name" value="INNER MEMBRANE TRANSPORTER"/>
    <property type="match status" value="1"/>
</dbReference>
<keyword evidence="9" id="KW-1185">Reference proteome</keyword>
<evidence type="ECO:0000256" key="5">
    <source>
        <dbReference type="ARBA" id="ARBA00023136"/>
    </source>
</evidence>
<keyword evidence="5 6" id="KW-0472">Membrane</keyword>
<proteinExistence type="inferred from homology"/>
<evidence type="ECO:0000313" key="8">
    <source>
        <dbReference type="EMBL" id="BEH02112.1"/>
    </source>
</evidence>
<evidence type="ECO:0000256" key="2">
    <source>
        <dbReference type="ARBA" id="ARBA00007362"/>
    </source>
</evidence>
<feature type="transmembrane region" description="Helical" evidence="6">
    <location>
        <begin position="195"/>
        <end position="213"/>
    </location>
</feature>
<evidence type="ECO:0000256" key="6">
    <source>
        <dbReference type="SAM" id="Phobius"/>
    </source>
</evidence>
<keyword evidence="3 6" id="KW-0812">Transmembrane</keyword>
<feature type="transmembrane region" description="Helical" evidence="6">
    <location>
        <begin position="219"/>
        <end position="242"/>
    </location>
</feature>
<dbReference type="SUPFAM" id="SSF103481">
    <property type="entry name" value="Multidrug resistance efflux transporter EmrE"/>
    <property type="match status" value="1"/>
</dbReference>
<dbReference type="InterPro" id="IPR050638">
    <property type="entry name" value="AA-Vitamin_Transporters"/>
</dbReference>
<accession>A0AAN0MGL4</accession>
<evidence type="ECO:0000256" key="1">
    <source>
        <dbReference type="ARBA" id="ARBA00004141"/>
    </source>
</evidence>
<sequence>MTDQPDPDQPNAPISHELAIGCALASVICVETGAAVGKGLFDIVPALSVAWLRFVFATIVLVGLQVLGAAVRGARHQGPRSRTRLTRRTMLALAGYVIALVTMNTTFYLAIRTIPLGIAVTIEYLGPLAVAIIGSRGRLDLLWAALAGLGVALLGFRPVSLDPVGLALVLAAACCWAGYIVLGARARQYWRGSDLVTIACASGALMLAVPAIHVAGDPLWTPGVLAMGLVVGVFSSVLPYRLDIIALGRISPNIFGILQALAPAAAALAGWILLGELLGATDWVALVAVAVASAGATITSSARQHHRLGGSTPGHRPH</sequence>
<name>A0AAN0MGL4_9ACTN</name>
<dbReference type="RefSeq" id="WP_286268419.1">
    <property type="nucleotide sequence ID" value="NZ_AP028056.1"/>
</dbReference>
<dbReference type="AlphaFoldDB" id="A0AAN0MGL4"/>
<dbReference type="GO" id="GO:0016020">
    <property type="term" value="C:membrane"/>
    <property type="evidence" value="ECO:0007669"/>
    <property type="project" value="UniProtKB-SubCell"/>
</dbReference>
<dbReference type="KEGG" id="broo:brsh051_13930"/>
<dbReference type="Proteomes" id="UP001431656">
    <property type="component" value="Chromosome"/>
</dbReference>
<feature type="transmembrane region" description="Helical" evidence="6">
    <location>
        <begin position="254"/>
        <end position="274"/>
    </location>
</feature>
<feature type="transmembrane region" description="Helical" evidence="6">
    <location>
        <begin position="165"/>
        <end position="183"/>
    </location>
</feature>
<reference evidence="8" key="1">
    <citation type="journal article" date="2024" name="Int. J. Syst. Evol. Microbiol.">
        <title>Brooklawnia propionicigenes sp. nov., a facultatively anaerobic, propionate-producing bacterium isolated from a methanogenic reactor treating waste from cattle farms.</title>
        <authorList>
            <person name="Akita Y."/>
            <person name="Ueki A."/>
            <person name="Tonouchi A."/>
            <person name="Sugawara Y."/>
            <person name="Honma S."/>
            <person name="Kaku N."/>
            <person name="Ueki K."/>
        </authorList>
    </citation>
    <scope>NUCLEOTIDE SEQUENCE</scope>
    <source>
        <strain evidence="8">SH051</strain>
    </source>
</reference>
<dbReference type="InterPro" id="IPR000620">
    <property type="entry name" value="EamA_dom"/>
</dbReference>
<feature type="transmembrane region" description="Helical" evidence="6">
    <location>
        <begin position="116"/>
        <end position="134"/>
    </location>
</feature>
<comment type="subcellular location">
    <subcellularLocation>
        <location evidence="1">Membrane</location>
        <topology evidence="1">Multi-pass membrane protein</topology>
    </subcellularLocation>
</comment>
<feature type="domain" description="EamA" evidence="7">
    <location>
        <begin position="165"/>
        <end position="294"/>
    </location>
</feature>
<protein>
    <submittedName>
        <fullName evidence="8">DMT family transporter</fullName>
    </submittedName>
</protein>
<evidence type="ECO:0000259" key="7">
    <source>
        <dbReference type="Pfam" id="PF00892"/>
    </source>
</evidence>
<feature type="transmembrane region" description="Helical" evidence="6">
    <location>
        <begin position="50"/>
        <end position="71"/>
    </location>
</feature>
<dbReference type="PANTHER" id="PTHR32322:SF2">
    <property type="entry name" value="EAMA DOMAIN-CONTAINING PROTEIN"/>
    <property type="match status" value="1"/>
</dbReference>
<feature type="transmembrane region" description="Helical" evidence="6">
    <location>
        <begin position="91"/>
        <end position="110"/>
    </location>
</feature>
<keyword evidence="4 6" id="KW-1133">Transmembrane helix</keyword>
<feature type="transmembrane region" description="Helical" evidence="6">
    <location>
        <begin position="141"/>
        <end position="159"/>
    </location>
</feature>
<feature type="transmembrane region" description="Helical" evidence="6">
    <location>
        <begin position="280"/>
        <end position="298"/>
    </location>
</feature>
<gene>
    <name evidence="8" type="ORF">brsh051_13930</name>
</gene>
<comment type="similarity">
    <text evidence="2">Belongs to the EamA transporter family.</text>
</comment>
<evidence type="ECO:0000256" key="4">
    <source>
        <dbReference type="ARBA" id="ARBA00022989"/>
    </source>
</evidence>
<dbReference type="InterPro" id="IPR037185">
    <property type="entry name" value="EmrE-like"/>
</dbReference>
<dbReference type="EMBL" id="AP028056">
    <property type="protein sequence ID" value="BEH02112.1"/>
    <property type="molecule type" value="Genomic_DNA"/>
</dbReference>
<organism evidence="8 9">
    <name type="scientific">Brooklawnia propionicigenes</name>
    <dbReference type="NCBI Taxonomy" id="3041175"/>
    <lineage>
        <taxon>Bacteria</taxon>
        <taxon>Bacillati</taxon>
        <taxon>Actinomycetota</taxon>
        <taxon>Actinomycetes</taxon>
        <taxon>Propionibacteriales</taxon>
        <taxon>Propionibacteriaceae</taxon>
        <taxon>Brooklawnia</taxon>
    </lineage>
</organism>
<evidence type="ECO:0000256" key="3">
    <source>
        <dbReference type="ARBA" id="ARBA00022692"/>
    </source>
</evidence>
<dbReference type="Pfam" id="PF00892">
    <property type="entry name" value="EamA"/>
    <property type="match status" value="1"/>
</dbReference>